<organism evidence="2">
    <name type="scientific">uncultured Woeseiaceae bacterium</name>
    <dbReference type="NCBI Taxonomy" id="1983305"/>
    <lineage>
        <taxon>Bacteria</taxon>
        <taxon>Pseudomonadati</taxon>
        <taxon>Pseudomonadota</taxon>
        <taxon>Gammaproteobacteria</taxon>
        <taxon>Woeseiales</taxon>
        <taxon>Woeseiaceae</taxon>
        <taxon>environmental samples</taxon>
    </lineage>
</organism>
<proteinExistence type="predicted"/>
<reference evidence="2" key="1">
    <citation type="submission" date="2019-07" db="EMBL/GenBank/DDBJ databases">
        <authorList>
            <person name="Weber M."/>
            <person name="Kostadinov I."/>
            <person name="Kostadinov D I."/>
        </authorList>
    </citation>
    <scope>NUCLEOTIDE SEQUENCE</scope>
    <source>
        <strain evidence="2">Gfbio:sag-sample-m06:053724c1-46a9-4a36-b237-ea2bf867836b</strain>
    </source>
</reference>
<accession>A0A7D9D1N0</accession>
<dbReference type="PROSITE" id="PS51257">
    <property type="entry name" value="PROKAR_LIPOPROTEIN"/>
    <property type="match status" value="1"/>
</dbReference>
<feature type="signal peptide" evidence="1">
    <location>
        <begin position="1"/>
        <end position="19"/>
    </location>
</feature>
<protein>
    <recommendedName>
        <fullName evidence="3">Lipoprotein</fullName>
    </recommendedName>
</protein>
<feature type="chain" id="PRO_5028055356" description="Lipoprotein" evidence="1">
    <location>
        <begin position="20"/>
        <end position="223"/>
    </location>
</feature>
<evidence type="ECO:0000313" key="2">
    <source>
        <dbReference type="EMBL" id="VUX55335.1"/>
    </source>
</evidence>
<keyword evidence="1" id="KW-0732">Signal</keyword>
<name>A0A7D9D1N0_9GAMM</name>
<evidence type="ECO:0008006" key="3">
    <source>
        <dbReference type="Google" id="ProtNLM"/>
    </source>
</evidence>
<gene>
    <name evidence="2" type="ORF">JTBM06_V1_10054</name>
</gene>
<dbReference type="EMBL" id="LR633967">
    <property type="protein sequence ID" value="VUX55335.1"/>
    <property type="molecule type" value="Genomic_DNA"/>
</dbReference>
<evidence type="ECO:0000256" key="1">
    <source>
        <dbReference type="SAM" id="SignalP"/>
    </source>
</evidence>
<sequence>MKKILLTFAAMTIAGCSSAPPTIQQGPDAEVSFDGLHVVDNAAFREAWADPDIEFSRYNKIMPGGAFFEFRAVRRTSNTTRARSSDREFYIDEDARARLEEEVTAIFAEELASSTRFTVVDEPGPDVLIIRGGLHDIVSFVPPQPIGRGEIWLSSVGEITLILEVVDSLSGEVIARAVERRAAQRGGGMAMQANSVTTWAELRRLTRRWATTLRDGLDAIPEA</sequence>
<dbReference type="AlphaFoldDB" id="A0A7D9D1N0"/>